<sequence length="89" mass="9755">MQHNRPSHRSGTTEFIQVTPSIKSGRTRRDIDLKALFGAWSASGRAQDSAYPKVESVHIGIGLPGSGAEDKWRLVLYLPSEALKPGLRV</sequence>
<proteinExistence type="predicted"/>
<gene>
    <name evidence="1" type="ORF">Hypma_001392</name>
</gene>
<name>A0A369K2G5_HYPMA</name>
<dbReference type="EMBL" id="LUEZ02000012">
    <property type="protein sequence ID" value="RDB28148.1"/>
    <property type="molecule type" value="Genomic_DNA"/>
</dbReference>
<dbReference type="InParanoid" id="A0A369K2G5"/>
<evidence type="ECO:0000313" key="2">
    <source>
        <dbReference type="Proteomes" id="UP000076154"/>
    </source>
</evidence>
<dbReference type="Proteomes" id="UP000076154">
    <property type="component" value="Unassembled WGS sequence"/>
</dbReference>
<comment type="caution">
    <text evidence="1">The sequence shown here is derived from an EMBL/GenBank/DDBJ whole genome shotgun (WGS) entry which is preliminary data.</text>
</comment>
<keyword evidence="2" id="KW-1185">Reference proteome</keyword>
<evidence type="ECO:0000313" key="1">
    <source>
        <dbReference type="EMBL" id="RDB28148.1"/>
    </source>
</evidence>
<reference evidence="1" key="1">
    <citation type="submission" date="2018-04" db="EMBL/GenBank/DDBJ databases">
        <title>Whole genome sequencing of Hypsizygus marmoreus.</title>
        <authorList>
            <person name="Choi I.-G."/>
            <person name="Min B."/>
            <person name="Kim J.-G."/>
            <person name="Kim S."/>
            <person name="Oh Y.-L."/>
            <person name="Kong W.-S."/>
            <person name="Park H."/>
            <person name="Jeong J."/>
            <person name="Song E.-S."/>
        </authorList>
    </citation>
    <scope>NUCLEOTIDE SEQUENCE [LARGE SCALE GENOMIC DNA]</scope>
    <source>
        <strain evidence="1">51987-8</strain>
    </source>
</reference>
<accession>A0A369K2G5</accession>
<protein>
    <submittedName>
        <fullName evidence="1">Uncharacterized protein</fullName>
    </submittedName>
</protein>
<organism evidence="1 2">
    <name type="scientific">Hypsizygus marmoreus</name>
    <name type="common">White beech mushroom</name>
    <name type="synonym">Agaricus marmoreus</name>
    <dbReference type="NCBI Taxonomy" id="39966"/>
    <lineage>
        <taxon>Eukaryota</taxon>
        <taxon>Fungi</taxon>
        <taxon>Dikarya</taxon>
        <taxon>Basidiomycota</taxon>
        <taxon>Agaricomycotina</taxon>
        <taxon>Agaricomycetes</taxon>
        <taxon>Agaricomycetidae</taxon>
        <taxon>Agaricales</taxon>
        <taxon>Tricholomatineae</taxon>
        <taxon>Lyophyllaceae</taxon>
        <taxon>Hypsizygus</taxon>
    </lineage>
</organism>
<dbReference type="AlphaFoldDB" id="A0A369K2G5"/>